<feature type="domain" description="Calx-beta" evidence="6">
    <location>
        <begin position="274"/>
        <end position="373"/>
    </location>
</feature>
<evidence type="ECO:0000313" key="8">
    <source>
        <dbReference type="Proteomes" id="UP001058860"/>
    </source>
</evidence>
<evidence type="ECO:0000256" key="2">
    <source>
        <dbReference type="ARBA" id="ARBA00022737"/>
    </source>
</evidence>
<dbReference type="RefSeq" id="WP_353864019.1">
    <property type="nucleotide sequence ID" value="NZ_CP088295.1"/>
</dbReference>
<sequence length="531" mass="55210">MVPSLARRLLCARRAVIAALVGALSITAASPGPAGASDALFLVTAEAELLRIRAEIPATPESRADITGLPAAAVPLALEAHATSGRLLLAARDGARTALFDVDPGTGTANRLPGKGLRVDLNTASADLSFEPDGRTVRILVDGKHALIDTLTGTTTPQDPLAYGDGDPGEGTKPMVSGLAAVPGSAPEVAIVLDAGRRALTWMGGASGPLADGLLRTAGTVPFALDARGAIDASPADRMAYVAATDAGEQQSNLYRTPVDALIPGYLGPFGTKHTVVGLAVGTGGLFDFTQPTYRTREADAGAELVVTRSGTMTSPADVTYETRDETAADGADYVATTGVLGFAPGQDEARLTVPVRIDAEAEGEETLAVKLGEPGGTSVLGFRRQTRISIVDGGVAAPTRAPAASTTPSPRPAAVKQTVAPRLSLSIDAPALRTLGRTLRLPFRCTTACRVRVDARLDRASARKARRAMHLGSTTRSLSRPGAATVTIKTERWRKSVRRIRRGIVTYTVRAYTADGTPRATLKLKSPIRR</sequence>
<keyword evidence="1 5" id="KW-0732">Signal</keyword>
<dbReference type="SMART" id="SM00237">
    <property type="entry name" value="Calx_beta"/>
    <property type="match status" value="1"/>
</dbReference>
<feature type="signal peptide" evidence="5">
    <location>
        <begin position="1"/>
        <end position="28"/>
    </location>
</feature>
<dbReference type="Pfam" id="PF14339">
    <property type="entry name" value="DUF4394"/>
    <property type="match status" value="1"/>
</dbReference>
<dbReference type="Pfam" id="PF03160">
    <property type="entry name" value="Calx-beta"/>
    <property type="match status" value="1"/>
</dbReference>
<feature type="chain" id="PRO_5045661443" evidence="5">
    <location>
        <begin position="29"/>
        <end position="531"/>
    </location>
</feature>
<evidence type="ECO:0000256" key="5">
    <source>
        <dbReference type="SAM" id="SignalP"/>
    </source>
</evidence>
<dbReference type="Proteomes" id="UP001058860">
    <property type="component" value="Chromosome"/>
</dbReference>
<keyword evidence="2" id="KW-0677">Repeat</keyword>
<dbReference type="InterPro" id="IPR003644">
    <property type="entry name" value="Calx_beta"/>
</dbReference>
<evidence type="ECO:0000256" key="4">
    <source>
        <dbReference type="ARBA" id="ARBA00023065"/>
    </source>
</evidence>
<dbReference type="SUPFAM" id="SSF141072">
    <property type="entry name" value="CalX-like"/>
    <property type="match status" value="1"/>
</dbReference>
<dbReference type="InterPro" id="IPR051171">
    <property type="entry name" value="CaCA"/>
</dbReference>
<evidence type="ECO:0000256" key="1">
    <source>
        <dbReference type="ARBA" id="ARBA00022729"/>
    </source>
</evidence>
<dbReference type="Gene3D" id="2.60.40.2030">
    <property type="match status" value="1"/>
</dbReference>
<evidence type="ECO:0000313" key="7">
    <source>
        <dbReference type="EMBL" id="UUY03515.1"/>
    </source>
</evidence>
<evidence type="ECO:0000256" key="3">
    <source>
        <dbReference type="ARBA" id="ARBA00022837"/>
    </source>
</evidence>
<reference evidence="8" key="1">
    <citation type="submission" date="2021-11" db="EMBL/GenBank/DDBJ databases">
        <title>Cultivation dependent microbiological survey of springs from the worlds oldest radium mine currently devoted to the extraction of radon-saturated water.</title>
        <authorList>
            <person name="Kapinusova G."/>
            <person name="Smrhova T."/>
            <person name="Strejcek M."/>
            <person name="Suman J."/>
            <person name="Jani K."/>
            <person name="Pajer P."/>
            <person name="Uhlik O."/>
        </authorList>
    </citation>
    <scope>NUCLEOTIDE SEQUENCE [LARGE SCALE GENOMIC DNA]</scope>
    <source>
        <strain evidence="8">J379</strain>
    </source>
</reference>
<dbReference type="EMBL" id="CP088295">
    <property type="protein sequence ID" value="UUY03515.1"/>
    <property type="molecule type" value="Genomic_DNA"/>
</dbReference>
<protein>
    <submittedName>
        <fullName evidence="7">DUF4394 domain-containing protein</fullName>
    </submittedName>
</protein>
<organism evidence="7 8">
    <name type="scientific">Svornostia abyssi</name>
    <dbReference type="NCBI Taxonomy" id="2898438"/>
    <lineage>
        <taxon>Bacteria</taxon>
        <taxon>Bacillati</taxon>
        <taxon>Actinomycetota</taxon>
        <taxon>Thermoleophilia</taxon>
        <taxon>Solirubrobacterales</taxon>
        <taxon>Baekduiaceae</taxon>
        <taxon>Svornostia</taxon>
    </lineage>
</organism>
<dbReference type="PANTHER" id="PTHR11878">
    <property type="entry name" value="SODIUM/CALCIUM EXCHANGER"/>
    <property type="match status" value="1"/>
</dbReference>
<keyword evidence="4" id="KW-0406">Ion transport</keyword>
<evidence type="ECO:0000259" key="6">
    <source>
        <dbReference type="SMART" id="SM00237"/>
    </source>
</evidence>
<keyword evidence="8" id="KW-1185">Reference proteome</keyword>
<accession>A0ABY5PGB1</accession>
<keyword evidence="3" id="KW-0106">Calcium</keyword>
<keyword evidence="4" id="KW-0813">Transport</keyword>
<dbReference type="InterPro" id="IPR025507">
    <property type="entry name" value="DUF4394"/>
</dbReference>
<dbReference type="PANTHER" id="PTHR11878:SF65">
    <property type="entry name" value="NA_CA-EXCHANGE PROTEIN, ISOFORM G"/>
    <property type="match status" value="1"/>
</dbReference>
<dbReference type="InterPro" id="IPR038081">
    <property type="entry name" value="CalX-like_sf"/>
</dbReference>
<name>A0ABY5PGB1_9ACTN</name>
<proteinExistence type="predicted"/>
<gene>
    <name evidence="7" type="ORF">LRS13_23065</name>
</gene>